<dbReference type="CDD" id="cd16936">
    <property type="entry name" value="HATPase_RsbW-like"/>
    <property type="match status" value="1"/>
</dbReference>
<dbReference type="Pfam" id="PF13581">
    <property type="entry name" value="HATPase_c_2"/>
    <property type="match status" value="1"/>
</dbReference>
<sequence length="138" mass="15067">MCRTIRTAIRCEPLAVRDARDWIREQLTELYPSIDTAVVDDAGLAVSELVTNCVRADAHELTLSMIAHRFDVVVATTDDAPGVPHRVTAPPSATSGRGLQIVEALTTEWGVSPGDGHKTVWGRFSLTDSTRCSFDCDR</sequence>
<dbReference type="PANTHER" id="PTHR35526:SF3">
    <property type="entry name" value="ANTI-SIGMA-F FACTOR RSBW"/>
    <property type="match status" value="1"/>
</dbReference>
<proteinExistence type="predicted"/>
<accession>A0A1M5KV73</accession>
<keyword evidence="4" id="KW-1185">Reference proteome</keyword>
<organism evidence="3 4">
    <name type="scientific">Jatrophihabitans endophyticus</name>
    <dbReference type="NCBI Taxonomy" id="1206085"/>
    <lineage>
        <taxon>Bacteria</taxon>
        <taxon>Bacillati</taxon>
        <taxon>Actinomycetota</taxon>
        <taxon>Actinomycetes</taxon>
        <taxon>Jatrophihabitantales</taxon>
        <taxon>Jatrophihabitantaceae</taxon>
        <taxon>Jatrophihabitans</taxon>
    </lineage>
</organism>
<dbReference type="AlphaFoldDB" id="A0A1M5KV73"/>
<feature type="domain" description="Histidine kinase/HSP90-like ATPase" evidence="2">
    <location>
        <begin position="13"/>
        <end position="121"/>
    </location>
</feature>
<reference evidence="3 4" key="1">
    <citation type="submission" date="2016-11" db="EMBL/GenBank/DDBJ databases">
        <authorList>
            <person name="Jaros S."/>
            <person name="Januszkiewicz K."/>
            <person name="Wedrychowicz H."/>
        </authorList>
    </citation>
    <scope>NUCLEOTIDE SEQUENCE [LARGE SCALE GENOMIC DNA]</scope>
    <source>
        <strain evidence="3 4">DSM 45627</strain>
    </source>
</reference>
<dbReference type="GO" id="GO:0004674">
    <property type="term" value="F:protein serine/threonine kinase activity"/>
    <property type="evidence" value="ECO:0007669"/>
    <property type="project" value="UniProtKB-KW"/>
</dbReference>
<evidence type="ECO:0000313" key="4">
    <source>
        <dbReference type="Proteomes" id="UP000186132"/>
    </source>
</evidence>
<evidence type="ECO:0000313" key="3">
    <source>
        <dbReference type="EMBL" id="SHG56429.1"/>
    </source>
</evidence>
<evidence type="ECO:0000259" key="2">
    <source>
        <dbReference type="Pfam" id="PF13581"/>
    </source>
</evidence>
<keyword evidence="3" id="KW-0808">Transferase</keyword>
<dbReference type="PANTHER" id="PTHR35526">
    <property type="entry name" value="ANTI-SIGMA-F FACTOR RSBW-RELATED"/>
    <property type="match status" value="1"/>
</dbReference>
<dbReference type="Proteomes" id="UP000186132">
    <property type="component" value="Unassembled WGS sequence"/>
</dbReference>
<keyword evidence="1" id="KW-0723">Serine/threonine-protein kinase</keyword>
<dbReference type="STRING" id="1206085.SAMN05443575_2264"/>
<keyword evidence="3" id="KW-0418">Kinase</keyword>
<dbReference type="SUPFAM" id="SSF55874">
    <property type="entry name" value="ATPase domain of HSP90 chaperone/DNA topoisomerase II/histidine kinase"/>
    <property type="match status" value="1"/>
</dbReference>
<dbReference type="Gene3D" id="3.30.565.10">
    <property type="entry name" value="Histidine kinase-like ATPase, C-terminal domain"/>
    <property type="match status" value="1"/>
</dbReference>
<evidence type="ECO:0000256" key="1">
    <source>
        <dbReference type="ARBA" id="ARBA00022527"/>
    </source>
</evidence>
<gene>
    <name evidence="3" type="ORF">SAMN05443575_2264</name>
</gene>
<dbReference type="InterPro" id="IPR003594">
    <property type="entry name" value="HATPase_dom"/>
</dbReference>
<dbReference type="InterPro" id="IPR050267">
    <property type="entry name" value="Anti-sigma-factor_SerPK"/>
</dbReference>
<protein>
    <submittedName>
        <fullName evidence="3">Histidine kinase-like ATPase domain-containing protein</fullName>
    </submittedName>
</protein>
<dbReference type="InterPro" id="IPR036890">
    <property type="entry name" value="HATPase_C_sf"/>
</dbReference>
<dbReference type="EMBL" id="FQVU01000003">
    <property type="protein sequence ID" value="SHG56429.1"/>
    <property type="molecule type" value="Genomic_DNA"/>
</dbReference>
<name>A0A1M5KV73_9ACTN</name>